<keyword evidence="1" id="KW-0862">Zinc</keyword>
<dbReference type="InterPro" id="IPR001969">
    <property type="entry name" value="Aspartic_peptidase_AS"/>
</dbReference>
<feature type="compositionally biased region" description="Basic and acidic residues" evidence="2">
    <location>
        <begin position="53"/>
        <end position="62"/>
    </location>
</feature>
<dbReference type="Pfam" id="PF13650">
    <property type="entry name" value="Asp_protease_2"/>
    <property type="match status" value="1"/>
</dbReference>
<reference evidence="4" key="2">
    <citation type="submission" date="2013-10" db="EMBL/GenBank/DDBJ databases">
        <authorList>
            <person name="Aslett M."/>
        </authorList>
    </citation>
    <scope>NUCLEOTIDE SEQUENCE [LARGE SCALE GENOMIC DNA]</scope>
    <source>
        <strain evidence="4">Houghton</strain>
    </source>
</reference>
<dbReference type="GO" id="GO:0006508">
    <property type="term" value="P:proteolysis"/>
    <property type="evidence" value="ECO:0007669"/>
    <property type="project" value="InterPro"/>
</dbReference>
<dbReference type="InterPro" id="IPR032567">
    <property type="entry name" value="RTL1-rel"/>
</dbReference>
<dbReference type="Pfam" id="PF08284">
    <property type="entry name" value="RVP_2"/>
    <property type="match status" value="1"/>
</dbReference>
<dbReference type="VEuPathDB" id="ToxoDB:EPH_0018880"/>
<dbReference type="GO" id="GO:0008270">
    <property type="term" value="F:zinc ion binding"/>
    <property type="evidence" value="ECO:0007669"/>
    <property type="project" value="UniProtKB-KW"/>
</dbReference>
<dbReference type="GO" id="GO:0004190">
    <property type="term" value="F:aspartic-type endopeptidase activity"/>
    <property type="evidence" value="ECO:0007669"/>
    <property type="project" value="InterPro"/>
</dbReference>
<evidence type="ECO:0000313" key="5">
    <source>
        <dbReference type="Proteomes" id="UP000018201"/>
    </source>
</evidence>
<dbReference type="InterPro" id="IPR001878">
    <property type="entry name" value="Znf_CCHC"/>
</dbReference>
<feature type="region of interest" description="Disordered" evidence="2">
    <location>
        <begin position="1"/>
        <end position="62"/>
    </location>
</feature>
<feature type="region of interest" description="Disordered" evidence="2">
    <location>
        <begin position="673"/>
        <end position="734"/>
    </location>
</feature>
<dbReference type="PANTHER" id="PTHR15503">
    <property type="entry name" value="LDOC1 RELATED"/>
    <property type="match status" value="1"/>
</dbReference>
<dbReference type="InterPro" id="IPR021109">
    <property type="entry name" value="Peptidase_aspartic_dom_sf"/>
</dbReference>
<feature type="compositionally biased region" description="Basic and acidic residues" evidence="2">
    <location>
        <begin position="326"/>
        <end position="352"/>
    </location>
</feature>
<dbReference type="AlphaFoldDB" id="U6H416"/>
<dbReference type="PROSITE" id="PS50158">
    <property type="entry name" value="ZF_CCHC"/>
    <property type="match status" value="1"/>
</dbReference>
<dbReference type="EMBL" id="HG694996">
    <property type="protein sequence ID" value="CDI86223.1"/>
    <property type="molecule type" value="Genomic_DNA"/>
</dbReference>
<reference evidence="4" key="1">
    <citation type="submission" date="2013-10" db="EMBL/GenBank/DDBJ databases">
        <title>Genomic analysis of the causative agents of coccidiosis in chickens.</title>
        <authorList>
            <person name="Reid A.J."/>
            <person name="Blake D."/>
            <person name="Billington K."/>
            <person name="Browne H."/>
            <person name="Dunn M."/>
            <person name="Hung S."/>
            <person name="Kawahara F."/>
            <person name="Miranda-Saavedra D."/>
            <person name="Mourier T."/>
            <person name="Nagra H."/>
            <person name="Otto T.D."/>
            <person name="Rawlings N."/>
            <person name="Sanchez A."/>
            <person name="Sanders M."/>
            <person name="Subramaniam C."/>
            <person name="Tay Y."/>
            <person name="Dear P."/>
            <person name="Doerig C."/>
            <person name="Gruber A."/>
            <person name="Parkinson J."/>
            <person name="Shirley M."/>
            <person name="Wan K.L."/>
            <person name="Berriman M."/>
            <person name="Tomley F."/>
            <person name="Pain A."/>
        </authorList>
    </citation>
    <scope>NUCLEOTIDE SEQUENCE [LARGE SCALE GENOMIC DNA]</scope>
    <source>
        <strain evidence="4">Houghton</strain>
    </source>
</reference>
<feature type="compositionally biased region" description="Polar residues" evidence="2">
    <location>
        <begin position="25"/>
        <end position="34"/>
    </location>
</feature>
<protein>
    <recommendedName>
        <fullName evidence="3">CCHC-type domain-containing protein</fullName>
    </recommendedName>
</protein>
<name>U6H416_9EIME</name>
<keyword evidence="1" id="KW-0479">Metal-binding</keyword>
<evidence type="ECO:0000259" key="3">
    <source>
        <dbReference type="PROSITE" id="PS50158"/>
    </source>
</evidence>
<feature type="region of interest" description="Disordered" evidence="2">
    <location>
        <begin position="282"/>
        <end position="353"/>
    </location>
</feature>
<proteinExistence type="predicted"/>
<keyword evidence="1" id="KW-0863">Zinc-finger</keyword>
<dbReference type="GO" id="GO:0003676">
    <property type="term" value="F:nucleic acid binding"/>
    <property type="evidence" value="ECO:0007669"/>
    <property type="project" value="InterPro"/>
</dbReference>
<evidence type="ECO:0000256" key="2">
    <source>
        <dbReference type="SAM" id="MobiDB-lite"/>
    </source>
</evidence>
<accession>U6H416</accession>
<dbReference type="PROSITE" id="PS00141">
    <property type="entry name" value="ASP_PROTEASE"/>
    <property type="match status" value="2"/>
</dbReference>
<evidence type="ECO:0000256" key="1">
    <source>
        <dbReference type="PROSITE-ProRule" id="PRU00047"/>
    </source>
</evidence>
<dbReference type="CDD" id="cd00303">
    <property type="entry name" value="retropepsin_like"/>
    <property type="match status" value="2"/>
</dbReference>
<feature type="region of interest" description="Disordered" evidence="2">
    <location>
        <begin position="628"/>
        <end position="649"/>
    </location>
</feature>
<sequence>MDMLLRNGKVVQPSLEPGAGMPNVVVTSKETGGQPTEPKRIDPTGGVGRQIPRNRDRDAGGHKDYEMNQAWMEAGMAEAFRQFATHMALGLRSAPPRAIGHEDSRNMRNFLDLVELDFVERGIEARQWGKELKRYLTGDTLGYWLYSRRTETPLTDWEYEAAVALATAAARWTDSYEERLRFQKDLEDAKYRWTNGEREPGLQRERTSRGTRWNDATETRCFECSGRGHGGRDCPLRKGVMRRNGETCSSCATCAVATGPNSIPVSPDWGKTLLAREEPVNAEGRDVGENPQPLAVQSHSGTTPLPEEGPTCKRDLNSETGVDAAEGDRPQDTRTQEPQWWREHGAPEDTTSRDTLCSVGMTAILRVEVAGIPGEALLDTGASRSTISPGAVERLQVKVWRLPDVCVFTVANGAQLRIDRVVKGLTMWCGATRLSGDFLVGHVPYDLVVGLDWLTNHRVAWYFQSDKLRTYVKGQWCDLPLVRTNDAKLRSGSTQGRHQRTPEDGKNMRHFLDLVGLEFIDLGIRAQYMTQKRMAAMMANNVSQGDHNAYSVRLAAIVAQEVTMTPDQLVGFYLANLPEEQCRVITQGGMRKFTEWQEVAAALAASEAPWKATYEEWLPYQQQLADARHRAENGEQKRSPRREVARGGYLRDDNTEARCYECRGKGHLGRDFSPNWRQRLIPKGSRDTPGEDSRHTPSTSEESPAPPRTTEEQSGPATGRCEESAPKHTRGITQWNEDERTADIYWWREGTPLDLAHEGNGSLCGLLDTGASRSFISPAAIERLGLRVCFLPKACAFTAANGEVLHMDRVVTRLPMICGGECFTGDFLVGPIPYDVILGLDWLITHRVAWCFQSDKLLRYVNGRWCELPAQRKSDRLAVDTPATEGNAKTPADRAYDVLAQQVSCMTAKEAATLLRPPPKRCKSRHRAGERVKIKDLLRKARNDTQQLKRALDGLHFIEALPEAEAKGVAYLPTERQGPLMCATVEHHRAKSWSPDVQSAVVAAPLDADTEASPWPTAKLEYTEFDAWSQGRNAPATPADIHRPSAAQATTVSQ</sequence>
<dbReference type="Proteomes" id="UP000018201">
    <property type="component" value="Unassembled WGS sequence"/>
</dbReference>
<dbReference type="Gene3D" id="2.40.70.10">
    <property type="entry name" value="Acid Proteases"/>
    <property type="match status" value="2"/>
</dbReference>
<feature type="domain" description="CCHC-type" evidence="3">
    <location>
        <begin position="220"/>
        <end position="235"/>
    </location>
</feature>
<dbReference type="SUPFAM" id="SSF50630">
    <property type="entry name" value="Acid proteases"/>
    <property type="match status" value="2"/>
</dbReference>
<gene>
    <name evidence="4" type="ORF">EPH_0018880</name>
</gene>
<organism evidence="4 5">
    <name type="scientific">Eimeria praecox</name>
    <dbReference type="NCBI Taxonomy" id="51316"/>
    <lineage>
        <taxon>Eukaryota</taxon>
        <taxon>Sar</taxon>
        <taxon>Alveolata</taxon>
        <taxon>Apicomplexa</taxon>
        <taxon>Conoidasida</taxon>
        <taxon>Coccidia</taxon>
        <taxon>Eucoccidiorida</taxon>
        <taxon>Eimeriorina</taxon>
        <taxon>Eimeriidae</taxon>
        <taxon>Eimeria</taxon>
    </lineage>
</organism>
<keyword evidence="5" id="KW-1185">Reference proteome</keyword>
<dbReference type="PANTHER" id="PTHR15503:SF45">
    <property type="entry name" value="RNA-DIRECTED DNA POLYMERASE HOMOLOG"/>
    <property type="match status" value="1"/>
</dbReference>
<dbReference type="OrthoDB" id="437338at2759"/>
<feature type="compositionally biased region" description="Basic and acidic residues" evidence="2">
    <location>
        <begin position="684"/>
        <end position="695"/>
    </location>
</feature>
<feature type="region of interest" description="Disordered" evidence="2">
    <location>
        <begin position="1029"/>
        <end position="1054"/>
    </location>
</feature>
<evidence type="ECO:0000313" key="4">
    <source>
        <dbReference type="EMBL" id="CDI86223.1"/>
    </source>
</evidence>